<feature type="non-terminal residue" evidence="1">
    <location>
        <position position="196"/>
    </location>
</feature>
<keyword evidence="2" id="KW-1185">Reference proteome</keyword>
<name>A0ACB7ZPV6_9AGAM</name>
<dbReference type="EMBL" id="MU269103">
    <property type="protein sequence ID" value="KAH7903235.1"/>
    <property type="molecule type" value="Genomic_DNA"/>
</dbReference>
<organism evidence="1 2">
    <name type="scientific">Hygrophoropsis aurantiaca</name>
    <dbReference type="NCBI Taxonomy" id="72124"/>
    <lineage>
        <taxon>Eukaryota</taxon>
        <taxon>Fungi</taxon>
        <taxon>Dikarya</taxon>
        <taxon>Basidiomycota</taxon>
        <taxon>Agaricomycotina</taxon>
        <taxon>Agaricomycetes</taxon>
        <taxon>Agaricomycetidae</taxon>
        <taxon>Boletales</taxon>
        <taxon>Coniophorineae</taxon>
        <taxon>Hygrophoropsidaceae</taxon>
        <taxon>Hygrophoropsis</taxon>
    </lineage>
</organism>
<evidence type="ECO:0000313" key="1">
    <source>
        <dbReference type="EMBL" id="KAH7903235.1"/>
    </source>
</evidence>
<feature type="non-terminal residue" evidence="1">
    <location>
        <position position="1"/>
    </location>
</feature>
<comment type="caution">
    <text evidence="1">The sequence shown here is derived from an EMBL/GenBank/DDBJ whole genome shotgun (WGS) entry which is preliminary data.</text>
</comment>
<reference evidence="1" key="1">
    <citation type="journal article" date="2021" name="New Phytol.">
        <title>Evolutionary innovations through gain and loss of genes in the ectomycorrhizal Boletales.</title>
        <authorList>
            <person name="Wu G."/>
            <person name="Miyauchi S."/>
            <person name="Morin E."/>
            <person name="Kuo A."/>
            <person name="Drula E."/>
            <person name="Varga T."/>
            <person name="Kohler A."/>
            <person name="Feng B."/>
            <person name="Cao Y."/>
            <person name="Lipzen A."/>
            <person name="Daum C."/>
            <person name="Hundley H."/>
            <person name="Pangilinan J."/>
            <person name="Johnson J."/>
            <person name="Barry K."/>
            <person name="LaButti K."/>
            <person name="Ng V."/>
            <person name="Ahrendt S."/>
            <person name="Min B."/>
            <person name="Choi I.G."/>
            <person name="Park H."/>
            <person name="Plett J.M."/>
            <person name="Magnuson J."/>
            <person name="Spatafora J.W."/>
            <person name="Nagy L.G."/>
            <person name="Henrissat B."/>
            <person name="Grigoriev I.V."/>
            <person name="Yang Z.L."/>
            <person name="Xu J."/>
            <person name="Martin F.M."/>
        </authorList>
    </citation>
    <scope>NUCLEOTIDE SEQUENCE</scope>
    <source>
        <strain evidence="1">ATCC 28755</strain>
    </source>
</reference>
<sequence length="196" mass="22921">LWSSWYSRARWPLWARSASRWISRTRTTMNAKNHFKQLKHEHLHHLLRPRVDQLVWILCTKVTPAYMQCVGILEDTYRLGRSKKLSPFQFWFKQARGRQYQTSVPSWTCDCGHQKFNAYHLCKHLVQGVSPPLPPSFFRQVVRRHTTPLYRHSNLRSHLENSASNCDSTDGETSDGACVTDGDDHVWTGDRKTLEG</sequence>
<proteinExistence type="predicted"/>
<gene>
    <name evidence="1" type="ORF">BJ138DRAFT_981607</name>
</gene>
<dbReference type="Proteomes" id="UP000790377">
    <property type="component" value="Unassembled WGS sequence"/>
</dbReference>
<accession>A0ACB7ZPV6</accession>
<evidence type="ECO:0000313" key="2">
    <source>
        <dbReference type="Proteomes" id="UP000790377"/>
    </source>
</evidence>
<protein>
    <submittedName>
        <fullName evidence="1">Uncharacterized protein</fullName>
    </submittedName>
</protein>